<dbReference type="Pfam" id="PF16215">
    <property type="entry name" value="DUF4876"/>
    <property type="match status" value="1"/>
</dbReference>
<accession>A0A645FA67</accession>
<evidence type="ECO:0000313" key="1">
    <source>
        <dbReference type="EMBL" id="MPN09353.1"/>
    </source>
</evidence>
<name>A0A645FA67_9ZZZZ</name>
<gene>
    <name evidence="1" type="ORF">SDC9_156642</name>
</gene>
<protein>
    <submittedName>
        <fullName evidence="1">Uncharacterized protein</fullName>
    </submittedName>
</protein>
<comment type="caution">
    <text evidence="1">The sequence shown here is derived from an EMBL/GenBank/DDBJ whole genome shotgun (WGS) entry which is preliminary data.</text>
</comment>
<proteinExistence type="predicted"/>
<reference evidence="1" key="1">
    <citation type="submission" date="2019-08" db="EMBL/GenBank/DDBJ databases">
        <authorList>
            <person name="Kucharzyk K."/>
            <person name="Murdoch R.W."/>
            <person name="Higgins S."/>
            <person name="Loffler F."/>
        </authorList>
    </citation>
    <scope>NUCLEOTIDE SEQUENCE</scope>
</reference>
<dbReference type="EMBL" id="VSSQ01055450">
    <property type="protein sequence ID" value="MPN09353.1"/>
    <property type="molecule type" value="Genomic_DNA"/>
</dbReference>
<sequence>MKGLAIALLNPNTATANLPVWAGDDAADFVYATAIWQIPEDKDYPVNPGESIIIAQMADDHKKSNLNPSSPVNLLSAEFETYVNTTSIISDNPAINMYMAFWPTKTPQWLTTVFGGVFVIYFPTEVINANNYVTPVGLSTKCYKIPIVDVIDALELVGNANQINLKRMPTTLDAGAATVGGTYLTKSVARKVKETKNGRVILYDTNNSTNDFEVMDVPTIRRYGAVAPSWNTWK</sequence>
<organism evidence="1">
    <name type="scientific">bioreactor metagenome</name>
    <dbReference type="NCBI Taxonomy" id="1076179"/>
    <lineage>
        <taxon>unclassified sequences</taxon>
        <taxon>metagenomes</taxon>
        <taxon>ecological metagenomes</taxon>
    </lineage>
</organism>
<dbReference type="AlphaFoldDB" id="A0A645FA67"/>
<dbReference type="InterPro" id="IPR032627">
    <property type="entry name" value="DUF4876"/>
</dbReference>